<evidence type="ECO:0000313" key="3">
    <source>
        <dbReference type="EMBL" id="CAI4011779.1"/>
    </source>
</evidence>
<dbReference type="PROSITE" id="PS51417">
    <property type="entry name" value="ARF"/>
    <property type="match status" value="1"/>
</dbReference>
<keyword evidence="5" id="KW-1185">Reference proteome</keyword>
<dbReference type="OrthoDB" id="63533at2759"/>
<dbReference type="PANTHER" id="PTHR47978">
    <property type="match status" value="1"/>
</dbReference>
<accession>A0A9P1DMT7</accession>
<keyword evidence="1" id="KW-0547">Nucleotide-binding</keyword>
<dbReference type="SMART" id="SM00173">
    <property type="entry name" value="RAS"/>
    <property type="match status" value="1"/>
</dbReference>
<reference evidence="4" key="2">
    <citation type="submission" date="2024-04" db="EMBL/GenBank/DDBJ databases">
        <authorList>
            <person name="Chen Y."/>
            <person name="Shah S."/>
            <person name="Dougan E. K."/>
            <person name="Thang M."/>
            <person name="Chan C."/>
        </authorList>
    </citation>
    <scope>NUCLEOTIDE SEQUENCE [LARGE SCALE GENOMIC DNA]</scope>
</reference>
<dbReference type="SUPFAM" id="SSF52540">
    <property type="entry name" value="P-loop containing nucleoside triphosphate hydrolases"/>
    <property type="match status" value="1"/>
</dbReference>
<dbReference type="EMBL" id="CAMXCT020005224">
    <property type="protein sequence ID" value="CAL1165154.1"/>
    <property type="molecule type" value="Genomic_DNA"/>
</dbReference>
<evidence type="ECO:0000313" key="5">
    <source>
        <dbReference type="Proteomes" id="UP001152797"/>
    </source>
</evidence>
<dbReference type="PROSITE" id="PS51419">
    <property type="entry name" value="RAB"/>
    <property type="match status" value="1"/>
</dbReference>
<dbReference type="SMART" id="SM00176">
    <property type="entry name" value="RAN"/>
    <property type="match status" value="1"/>
</dbReference>
<dbReference type="EMBL" id="CAMXCT030005224">
    <property type="protein sequence ID" value="CAL4799091.1"/>
    <property type="molecule type" value="Genomic_DNA"/>
</dbReference>
<dbReference type="EMBL" id="CAMXCT010005224">
    <property type="protein sequence ID" value="CAI4011779.1"/>
    <property type="molecule type" value="Genomic_DNA"/>
</dbReference>
<comment type="caution">
    <text evidence="3">The sequence shown here is derived from an EMBL/GenBank/DDBJ whole genome shotgun (WGS) entry which is preliminary data.</text>
</comment>
<dbReference type="GO" id="GO:0005525">
    <property type="term" value="F:GTP binding"/>
    <property type="evidence" value="ECO:0007669"/>
    <property type="project" value="InterPro"/>
</dbReference>
<dbReference type="Proteomes" id="UP001152797">
    <property type="component" value="Unassembled WGS sequence"/>
</dbReference>
<dbReference type="AlphaFoldDB" id="A0A9P1DMT7"/>
<organism evidence="3">
    <name type="scientific">Cladocopium goreaui</name>
    <dbReference type="NCBI Taxonomy" id="2562237"/>
    <lineage>
        <taxon>Eukaryota</taxon>
        <taxon>Sar</taxon>
        <taxon>Alveolata</taxon>
        <taxon>Dinophyceae</taxon>
        <taxon>Suessiales</taxon>
        <taxon>Symbiodiniaceae</taxon>
        <taxon>Cladocopium</taxon>
    </lineage>
</organism>
<dbReference type="InterPro" id="IPR005225">
    <property type="entry name" value="Small_GTP-bd"/>
</dbReference>
<dbReference type="SMART" id="SM00177">
    <property type="entry name" value="ARF"/>
    <property type="match status" value="1"/>
</dbReference>
<dbReference type="NCBIfam" id="TIGR00231">
    <property type="entry name" value="small_GTP"/>
    <property type="match status" value="1"/>
</dbReference>
<dbReference type="FunFam" id="3.40.50.300:FF:000808">
    <property type="entry name" value="Small GTP-binding protein, putative"/>
    <property type="match status" value="1"/>
</dbReference>
<evidence type="ECO:0000313" key="4">
    <source>
        <dbReference type="EMBL" id="CAL1165154.1"/>
    </source>
</evidence>
<reference evidence="3" key="1">
    <citation type="submission" date="2022-10" db="EMBL/GenBank/DDBJ databases">
        <authorList>
            <person name="Chen Y."/>
            <person name="Dougan E. K."/>
            <person name="Chan C."/>
            <person name="Rhodes N."/>
            <person name="Thang M."/>
        </authorList>
    </citation>
    <scope>NUCLEOTIDE SEQUENCE</scope>
</reference>
<gene>
    <name evidence="3" type="ORF">C1SCF055_LOCUS36908</name>
</gene>
<dbReference type="SMART" id="SM00175">
    <property type="entry name" value="RAB"/>
    <property type="match status" value="1"/>
</dbReference>
<name>A0A9P1DMT7_9DINO</name>
<proteinExistence type="predicted"/>
<dbReference type="CDD" id="cd01860">
    <property type="entry name" value="Rab5_related"/>
    <property type="match status" value="1"/>
</dbReference>
<dbReference type="SMART" id="SM00174">
    <property type="entry name" value="RHO"/>
    <property type="match status" value="1"/>
</dbReference>
<protein>
    <submittedName>
        <fullName evidence="3">Uncharacterized protein</fullName>
    </submittedName>
</protein>
<dbReference type="InterPro" id="IPR001806">
    <property type="entry name" value="Small_GTPase"/>
</dbReference>
<dbReference type="PROSITE" id="PS51421">
    <property type="entry name" value="RAS"/>
    <property type="match status" value="1"/>
</dbReference>
<dbReference type="Gene3D" id="3.40.50.300">
    <property type="entry name" value="P-loop containing nucleotide triphosphate hydrolases"/>
    <property type="match status" value="1"/>
</dbReference>
<dbReference type="Pfam" id="PF00071">
    <property type="entry name" value="Ras"/>
    <property type="match status" value="1"/>
</dbReference>
<dbReference type="PRINTS" id="PR00449">
    <property type="entry name" value="RASTRNSFRMNG"/>
</dbReference>
<dbReference type="InterPro" id="IPR027417">
    <property type="entry name" value="P-loop_NTPase"/>
</dbReference>
<evidence type="ECO:0000256" key="1">
    <source>
        <dbReference type="ARBA" id="ARBA00022741"/>
    </source>
</evidence>
<dbReference type="GO" id="GO:0003924">
    <property type="term" value="F:GTPase activity"/>
    <property type="evidence" value="ECO:0007669"/>
    <property type="project" value="InterPro"/>
</dbReference>
<feature type="region of interest" description="Disordered" evidence="2">
    <location>
        <begin position="267"/>
        <end position="291"/>
    </location>
</feature>
<sequence length="291" mass="32771">MMHSLFVEWIRRHPQNLGVRLRLWYVVSNVDRSPKILALRTEEVRFLKLLKPSGARSNLEELLAAMHHKLDRGCSFSEFPMSYGDATRMPRKGFKLVLLGDASVGKSSILMRFLHNKFSEEIETTVGAAFNTKTIESRGRQVKFEIWDTAGQERFRSLAPMYYRGASAAVVVYDQTNAVTFERAQEWVRQVMSTSANPNIVIALAANKADMEEKRQVPWEKAESFAQQEGLFLLDTSAMSGKNVLRLFEGVAELLPDEPFVPQQRGLQVTSNTQSTAAADGKPPAKRLCCA</sequence>
<evidence type="ECO:0000256" key="2">
    <source>
        <dbReference type="SAM" id="MobiDB-lite"/>
    </source>
</evidence>
<feature type="compositionally biased region" description="Polar residues" evidence="2">
    <location>
        <begin position="267"/>
        <end position="277"/>
    </location>
</feature>